<gene>
    <name evidence="2" type="ORF">GNI_232280</name>
</gene>
<evidence type="ECO:0000313" key="2">
    <source>
        <dbReference type="EMBL" id="EZG42743.1"/>
    </source>
</evidence>
<dbReference type="RefSeq" id="XP_011133978.1">
    <property type="nucleotide sequence ID" value="XM_011135676.1"/>
</dbReference>
<dbReference type="VEuPathDB" id="CryptoDB:GNI_232280"/>
<name>A0A023AWC3_GRENI</name>
<sequence>MDVHKEARNIIIEANKSGNMDVVRVQAIPPKVWGEVCTTLDCQRLLQYNRVLLTTSFIKELETVIAAKEKAEQPAFTHRKIQEAVPAQPVRPPTLDLTSVHSQQQPMNVQQRPMLEEVYYSDRSSDGHRRDRRHTLTTDEWSHIDYMVGDPGQMLSRLKGVRMSPDKAFEVRNKILRKTLIDPEIDNSDKLIARINQLIDQGLISHDLSVNILLSCIAYGKEGTMHRIETGQIRKPLGVYNVSSRKRPDERKPKPQAKQNATNATYKKKYPAGNTNQPRRGSYVKNTETTKNWSQGTK</sequence>
<accession>A0A023AWC3</accession>
<protein>
    <submittedName>
        <fullName evidence="2">Uncharacterized protein</fullName>
    </submittedName>
</protein>
<dbReference type="EMBL" id="AFNH02001857">
    <property type="protein sequence ID" value="EZG42743.1"/>
    <property type="molecule type" value="Genomic_DNA"/>
</dbReference>
<dbReference type="AlphaFoldDB" id="A0A023AWC3"/>
<dbReference type="Proteomes" id="UP000019763">
    <property type="component" value="Unassembled WGS sequence"/>
</dbReference>
<feature type="region of interest" description="Disordered" evidence="1">
    <location>
        <begin position="244"/>
        <end position="298"/>
    </location>
</feature>
<evidence type="ECO:0000256" key="1">
    <source>
        <dbReference type="SAM" id="MobiDB-lite"/>
    </source>
</evidence>
<feature type="compositionally biased region" description="Polar residues" evidence="1">
    <location>
        <begin position="273"/>
        <end position="298"/>
    </location>
</feature>
<organism evidence="2 3">
    <name type="scientific">Gregarina niphandrodes</name>
    <name type="common">Septate eugregarine</name>
    <dbReference type="NCBI Taxonomy" id="110365"/>
    <lineage>
        <taxon>Eukaryota</taxon>
        <taxon>Sar</taxon>
        <taxon>Alveolata</taxon>
        <taxon>Apicomplexa</taxon>
        <taxon>Conoidasida</taxon>
        <taxon>Gregarinasina</taxon>
        <taxon>Eugregarinorida</taxon>
        <taxon>Gregarinidae</taxon>
        <taxon>Gregarina</taxon>
    </lineage>
</organism>
<comment type="caution">
    <text evidence="2">The sequence shown here is derived from an EMBL/GenBank/DDBJ whole genome shotgun (WGS) entry which is preliminary data.</text>
</comment>
<proteinExistence type="predicted"/>
<evidence type="ECO:0000313" key="3">
    <source>
        <dbReference type="Proteomes" id="UP000019763"/>
    </source>
</evidence>
<dbReference type="GeneID" id="22916753"/>
<keyword evidence="3" id="KW-1185">Reference proteome</keyword>
<reference evidence="2" key="1">
    <citation type="submission" date="2013-12" db="EMBL/GenBank/DDBJ databases">
        <authorList>
            <person name="Omoto C.K."/>
            <person name="Sibley D."/>
            <person name="Venepally P."/>
            <person name="Hadjithomas M."/>
            <person name="Karamycheva S."/>
            <person name="Brunk B."/>
            <person name="Roos D."/>
            <person name="Caler E."/>
            <person name="Lorenzi H."/>
        </authorList>
    </citation>
    <scope>NUCLEOTIDE SEQUENCE</scope>
</reference>